<dbReference type="GO" id="GO:0016705">
    <property type="term" value="F:oxidoreductase activity, acting on paired donors, with incorporation or reduction of molecular oxygen"/>
    <property type="evidence" value="ECO:0007669"/>
    <property type="project" value="InterPro"/>
</dbReference>
<protein>
    <submittedName>
        <fullName evidence="4">Lycopene beta-cyclase</fullName>
    </submittedName>
</protein>
<sequence length="379" mass="40744">MTTRTTAADVVIVGGGPAGRALATRCVAHNLSVILIDPHPTRAWTATYAAWLDELPAWLPDAAISSRIGRPSAWAQRPTTLDRTYCVLNTSILQSILSTGSTQVIAERVTHVTTHSLICADGTRIGAQVVVDARGTPPTPRMAQQTAFGIVVDRAAAEPALDGNAAWFMDWRRDNGTAETAEPSFLYAVPLDANRTLLEETCLVGRPPLPLGELKRRLHIRLGNRGVTVAEDAPVERVRFAVESPPRRRGDPFRFGARGGLMHPGTGYSVATALNEADAVASAIARGDDPQNALWPRAARAVAALRRVGLSALLTLEAADVETFFATFFALPVEQQQAYLSDRRDAAATAKVMTSLFAASPWRVRRTLMGAPLSALRSK</sequence>
<evidence type="ECO:0000313" key="4">
    <source>
        <dbReference type="EMBL" id="TYQ03098.1"/>
    </source>
</evidence>
<dbReference type="Gene3D" id="3.50.50.60">
    <property type="entry name" value="FAD/NAD(P)-binding domain"/>
    <property type="match status" value="1"/>
</dbReference>
<dbReference type="InterPro" id="IPR036188">
    <property type="entry name" value="FAD/NAD-bd_sf"/>
</dbReference>
<name>A0A652YML3_NOCGL</name>
<reference evidence="4" key="1">
    <citation type="submission" date="2019-07" db="EMBL/GenBank/DDBJ databases">
        <title>Genomic Encyclopedia of Type Strains, Phase IV (KMG-IV): sequencing the most valuable type-strain genomes for metagenomic binning, comparative biology and taxonomic classification.</title>
        <authorList>
            <person name="Goeker M."/>
        </authorList>
    </citation>
    <scope>NUCLEOTIDE SEQUENCE</scope>
    <source>
        <strain evidence="4">DSM 44596</strain>
    </source>
</reference>
<comment type="similarity">
    <text evidence="1">Belongs to the lycopene cyclase family.</text>
</comment>
<dbReference type="InterPro" id="IPR010108">
    <property type="entry name" value="Lycopene_cyclase_b/e"/>
</dbReference>
<evidence type="ECO:0000256" key="1">
    <source>
        <dbReference type="ARBA" id="ARBA00006599"/>
    </source>
</evidence>
<dbReference type="EMBL" id="VNIQ01000005">
    <property type="protein sequence ID" value="TYQ03098.1"/>
    <property type="molecule type" value="Genomic_DNA"/>
</dbReference>
<accession>A0A652YML3</accession>
<dbReference type="Pfam" id="PF05834">
    <property type="entry name" value="Lycopene_cycl"/>
    <property type="match status" value="1"/>
</dbReference>
<gene>
    <name evidence="4" type="ORF">FNL38_105248</name>
</gene>
<evidence type="ECO:0000256" key="3">
    <source>
        <dbReference type="ARBA" id="ARBA00023027"/>
    </source>
</evidence>
<dbReference type="GO" id="GO:0016860">
    <property type="term" value="F:intramolecular oxidoreductase activity"/>
    <property type="evidence" value="ECO:0007669"/>
    <property type="project" value="UniProtKB-ARBA"/>
</dbReference>
<dbReference type="PANTHER" id="PTHR39757">
    <property type="match status" value="1"/>
</dbReference>
<dbReference type="PANTHER" id="PTHR39757:SF5">
    <property type="entry name" value="OS02G0190600 PROTEIN"/>
    <property type="match status" value="1"/>
</dbReference>
<dbReference type="AlphaFoldDB" id="A0A652YML3"/>
<dbReference type="GO" id="GO:0016117">
    <property type="term" value="P:carotenoid biosynthetic process"/>
    <property type="evidence" value="ECO:0007669"/>
    <property type="project" value="UniProtKB-KW"/>
</dbReference>
<evidence type="ECO:0000256" key="2">
    <source>
        <dbReference type="ARBA" id="ARBA00022746"/>
    </source>
</evidence>
<proteinExistence type="inferred from homology"/>
<comment type="caution">
    <text evidence="4">The sequence shown here is derived from an EMBL/GenBank/DDBJ whole genome shotgun (WGS) entry which is preliminary data.</text>
</comment>
<organism evidence="4">
    <name type="scientific">Nocardia globerula</name>
    <dbReference type="NCBI Taxonomy" id="1818"/>
    <lineage>
        <taxon>Bacteria</taxon>
        <taxon>Bacillati</taxon>
        <taxon>Actinomycetota</taxon>
        <taxon>Actinomycetes</taxon>
        <taxon>Mycobacteriales</taxon>
        <taxon>Nocardiaceae</taxon>
        <taxon>Nocardia</taxon>
    </lineage>
</organism>
<keyword evidence="3" id="KW-0520">NAD</keyword>
<dbReference type="NCBIfam" id="TIGR01790">
    <property type="entry name" value="carotene-cycl"/>
    <property type="match status" value="1"/>
</dbReference>
<dbReference type="SUPFAM" id="SSF51905">
    <property type="entry name" value="FAD/NAD(P)-binding domain"/>
    <property type="match status" value="1"/>
</dbReference>
<keyword evidence="2" id="KW-0125">Carotenoid biosynthesis</keyword>